<evidence type="ECO:0000256" key="1">
    <source>
        <dbReference type="SAM" id="Phobius"/>
    </source>
</evidence>
<dbReference type="Gene3D" id="3.30.70.100">
    <property type="match status" value="1"/>
</dbReference>
<evidence type="ECO:0000313" key="3">
    <source>
        <dbReference type="EMBL" id="KFF11106.1"/>
    </source>
</evidence>
<keyword evidence="4" id="KW-1185">Reference proteome</keyword>
<dbReference type="InterPro" id="IPR038762">
    <property type="entry name" value="ABM_predict"/>
</dbReference>
<keyword evidence="3" id="KW-0503">Monooxygenase</keyword>
<dbReference type="eggNOG" id="COG3224">
    <property type="taxonomic scope" value="Bacteria"/>
</dbReference>
<dbReference type="SUPFAM" id="SSF54909">
    <property type="entry name" value="Dimeric alpha+beta barrel"/>
    <property type="match status" value="1"/>
</dbReference>
<dbReference type="InterPro" id="IPR011008">
    <property type="entry name" value="Dimeric_a/b-barrel"/>
</dbReference>
<dbReference type="EMBL" id="JPRH01000008">
    <property type="protein sequence ID" value="KFF11106.1"/>
    <property type="molecule type" value="Genomic_DNA"/>
</dbReference>
<comment type="caution">
    <text evidence="3">The sequence shown here is derived from an EMBL/GenBank/DDBJ whole genome shotgun (WGS) entry which is preliminary data.</text>
</comment>
<feature type="domain" description="ABM" evidence="2">
    <location>
        <begin position="2"/>
        <end position="79"/>
    </location>
</feature>
<dbReference type="PANTHER" id="PTHR40057">
    <property type="entry name" value="SLR1162 PROTEIN"/>
    <property type="match status" value="1"/>
</dbReference>
<protein>
    <submittedName>
        <fullName evidence="3">Antibiotic biosynthesis monooxygenase</fullName>
    </submittedName>
</protein>
<dbReference type="Pfam" id="PF03992">
    <property type="entry name" value="ABM"/>
    <property type="match status" value="1"/>
</dbReference>
<dbReference type="RefSeq" id="WP_034714010.1">
    <property type="nucleotide sequence ID" value="NZ_JPRH01000008.1"/>
</dbReference>
<dbReference type="PANTHER" id="PTHR40057:SF1">
    <property type="entry name" value="SLR1162 PROTEIN"/>
    <property type="match status" value="1"/>
</dbReference>
<name>A0A086A342_9FLAO</name>
<accession>A0A086A342</accession>
<proteinExistence type="predicted"/>
<feature type="transmembrane region" description="Helical" evidence="1">
    <location>
        <begin position="140"/>
        <end position="162"/>
    </location>
</feature>
<dbReference type="Proteomes" id="UP000028705">
    <property type="component" value="Unassembled WGS sequence"/>
</dbReference>
<organism evidence="3 4">
    <name type="scientific">Chryseobacterium soli</name>
    <dbReference type="NCBI Taxonomy" id="445961"/>
    <lineage>
        <taxon>Bacteria</taxon>
        <taxon>Pseudomonadati</taxon>
        <taxon>Bacteroidota</taxon>
        <taxon>Flavobacteriia</taxon>
        <taxon>Flavobacteriales</taxon>
        <taxon>Weeksellaceae</taxon>
        <taxon>Chryseobacterium group</taxon>
        <taxon>Chryseobacterium</taxon>
    </lineage>
</organism>
<keyword evidence="3" id="KW-0560">Oxidoreductase</keyword>
<dbReference type="InterPro" id="IPR007138">
    <property type="entry name" value="ABM_dom"/>
</dbReference>
<sequence>MPIHVAITRKVIPGKEAEFEAALQDFLGKSFVYDGVHGAMMITSLKEDGKNEIGILRTFKDETEKNAFYDSELFKQWEEYASTLTEDTVYRDLTGLEAWFRSPGAPPRWKMAAATLCGVFPTSLFLNFTIGHWTKDWNPVLRILIIAACMVGILTWVVMPFITKAMKGWLKK</sequence>
<keyword evidence="1" id="KW-0472">Membrane</keyword>
<evidence type="ECO:0000313" key="4">
    <source>
        <dbReference type="Proteomes" id="UP000028705"/>
    </source>
</evidence>
<dbReference type="GO" id="GO:0004497">
    <property type="term" value="F:monooxygenase activity"/>
    <property type="evidence" value="ECO:0007669"/>
    <property type="project" value="UniProtKB-KW"/>
</dbReference>
<keyword evidence="1" id="KW-1133">Transmembrane helix</keyword>
<dbReference type="AlphaFoldDB" id="A0A086A342"/>
<keyword evidence="1" id="KW-0812">Transmembrane</keyword>
<feature type="transmembrane region" description="Helical" evidence="1">
    <location>
        <begin position="111"/>
        <end position="134"/>
    </location>
</feature>
<dbReference type="OrthoDB" id="1494254at2"/>
<evidence type="ECO:0000259" key="2">
    <source>
        <dbReference type="Pfam" id="PF03992"/>
    </source>
</evidence>
<gene>
    <name evidence="3" type="ORF">IW15_18315</name>
</gene>
<reference evidence="3 4" key="1">
    <citation type="submission" date="2014-07" db="EMBL/GenBank/DDBJ databases">
        <title>Genome of Chryseobacterium soli DSM 19298.</title>
        <authorList>
            <person name="Stropko S.J."/>
            <person name="Pipes S.E."/>
            <person name="Newman J."/>
        </authorList>
    </citation>
    <scope>NUCLEOTIDE SEQUENCE [LARGE SCALE GENOMIC DNA]</scope>
    <source>
        <strain evidence="3 4">DSM 19298</strain>
    </source>
</reference>